<keyword evidence="1" id="KW-1185">Reference proteome</keyword>
<evidence type="ECO:0000313" key="2">
    <source>
        <dbReference type="WBParaSite" id="nRc.2.0.1.t20343-RA"/>
    </source>
</evidence>
<accession>A0A915J3B0</accession>
<proteinExistence type="predicted"/>
<name>A0A915J3B0_ROMCU</name>
<sequence length="82" mass="9191">MDDLDLLFQFEGEDCEEEDDDIGRFAHLEGKLIPFQSVEGFKKVVNAEDSVAGESLSRSKSSSSIPGEKIGICNNKRIKYDY</sequence>
<evidence type="ECO:0000313" key="1">
    <source>
        <dbReference type="Proteomes" id="UP000887565"/>
    </source>
</evidence>
<dbReference type="Proteomes" id="UP000887565">
    <property type="component" value="Unplaced"/>
</dbReference>
<dbReference type="AlphaFoldDB" id="A0A915J3B0"/>
<protein>
    <submittedName>
        <fullName evidence="2">Uncharacterized protein</fullName>
    </submittedName>
</protein>
<reference evidence="2" key="1">
    <citation type="submission" date="2022-11" db="UniProtKB">
        <authorList>
            <consortium name="WormBaseParasite"/>
        </authorList>
    </citation>
    <scope>IDENTIFICATION</scope>
</reference>
<dbReference type="WBParaSite" id="nRc.2.0.1.t20343-RA">
    <property type="protein sequence ID" value="nRc.2.0.1.t20343-RA"/>
    <property type="gene ID" value="nRc.2.0.1.g20343"/>
</dbReference>
<organism evidence="1 2">
    <name type="scientific">Romanomermis culicivorax</name>
    <name type="common">Nematode worm</name>
    <dbReference type="NCBI Taxonomy" id="13658"/>
    <lineage>
        <taxon>Eukaryota</taxon>
        <taxon>Metazoa</taxon>
        <taxon>Ecdysozoa</taxon>
        <taxon>Nematoda</taxon>
        <taxon>Enoplea</taxon>
        <taxon>Dorylaimia</taxon>
        <taxon>Mermithida</taxon>
        <taxon>Mermithoidea</taxon>
        <taxon>Mermithidae</taxon>
        <taxon>Romanomermis</taxon>
    </lineage>
</organism>